<feature type="region of interest" description="Disordered" evidence="1">
    <location>
        <begin position="454"/>
        <end position="481"/>
    </location>
</feature>
<dbReference type="GO" id="GO:0016020">
    <property type="term" value="C:membrane"/>
    <property type="evidence" value="ECO:0007669"/>
    <property type="project" value="UniProtKB-SubCell"/>
</dbReference>
<feature type="region of interest" description="Disordered" evidence="1">
    <location>
        <begin position="1275"/>
        <end position="1465"/>
    </location>
</feature>
<keyword evidence="3" id="KW-1185">Reference proteome</keyword>
<evidence type="ECO:0000259" key="2">
    <source>
        <dbReference type="PROSITE" id="PS50853"/>
    </source>
</evidence>
<dbReference type="SUPFAM" id="SSF48371">
    <property type="entry name" value="ARM repeat"/>
    <property type="match status" value="1"/>
</dbReference>
<dbReference type="Proteomes" id="UP000095280">
    <property type="component" value="Unplaced"/>
</dbReference>
<dbReference type="InterPro" id="IPR050713">
    <property type="entry name" value="RTP_Phos/Ushers"/>
</dbReference>
<feature type="region of interest" description="Disordered" evidence="1">
    <location>
        <begin position="336"/>
        <end position="361"/>
    </location>
</feature>
<evidence type="ECO:0000256" key="1">
    <source>
        <dbReference type="SAM" id="MobiDB-lite"/>
    </source>
</evidence>
<feature type="compositionally biased region" description="Low complexity" evidence="1">
    <location>
        <begin position="216"/>
        <end position="231"/>
    </location>
</feature>
<accession>A0A1I8HHP3</accession>
<dbReference type="PANTHER" id="PTHR46957">
    <property type="entry name" value="CYTOKINE RECEPTOR"/>
    <property type="match status" value="1"/>
</dbReference>
<dbReference type="InterPro" id="IPR016024">
    <property type="entry name" value="ARM-type_fold"/>
</dbReference>
<dbReference type="SMART" id="SM00060">
    <property type="entry name" value="FN3"/>
    <property type="match status" value="2"/>
</dbReference>
<feature type="region of interest" description="Disordered" evidence="1">
    <location>
        <begin position="289"/>
        <end position="321"/>
    </location>
</feature>
<sequence length="1512" mass="161519">REELGEAVGELGVRRRPAQSCAALRCSSQRRIHGLRPHRKMPSAALSVLLRQLRIDVELVHRASPVVHVLVLIDYLRALEGADALVGKQRDRAAAELTTESHRNAHASKQLEGEAVHRHRHDICRLQLAATMQLSQGKVTDQRGLRSGVQQPAARLAMIWFWLFLSLLTLRCTVSGLAAVKAVASSLLKATPSVDTGLHADPRDELLHARSRRSSPGPATDLAPTAPTAATNCRAQPAPPAKPSAAGLCVLCLEQTTIELGFSREQKLHLRCCGRVIPFRIVGEFLKDTQPISHSPPKSGTNGASELCNRSQEMPPNSGCRRRSLISSLLAGSYDSRPSMAETASADNSGSDSSSSSPSILDPASGQGICLLTMFSITCSGESPANGGQPVCRAAGPGLARVPAAVKASSMLTSGVTSKEFFELSFSIRLFDSIKSSNGDFLLPDLLPCSPSSCGKGDSSKQGAGRGGGKVDGGKQDGEPAAGLTRRSRIALLSAGLVASGSAVAEHELLLVTRLTLTWTRRLDVAISRYKHIVRFNIPMNNAVTVQILQRRGHLGRVHNSSFLAEAANSQQHGSEVATAQILHHQINVRHVSGLETNNRESIGHAQLWQSTLQGMSTMTNVFGSRMLASSLVSSSKLFSPGFLGAARSANASYSLVLSFISSSLFFVSSCQPLSSLHSVNRSNHLWKFELSSSFSMSTCCPLDTCALGFCAVAVADFVAWTDFDEIASGGALSLETAESKEGRDWILDEDCLHDLIDFCSSLLASDNQWTGSNAALVLARLSISDRGCSKLANHTQAATLLCRLCRALGCDKAGRGMNAAFALGRLVDTPLVSTLSGAPCSLLERLSTDDLNRMVQDLADMTASSDGQSAAADAGSAKNACFCLSCLAGSQFGHGLVLADQQLAARLLKLASDPAVSPDLREEILSTLEFLKPLDKPFPPMVEVRGCTELNIRWLATEPKNEFPVSYELHCGQGLIYSGEETQYCLKNLSPATSYAFRLRVCTEVDKSPFSEAIIATTEEAAPSKPQNIRLLASTATQLKVCASSSKGKSERAVLQATTLDLRAHAPPKPQVTVLGRHEMSVTWEIPEQPLGRINHYNVVLNGKKVVYTGTDMTCKVTSLTADTEYLVTVVVVTNEGKAESKATKKRTAKDEFDPQRAPLWAPNRRSSQTSLATGEPPAGSAGDSDNRRGSLAKIEQPRSLKPLAEKSDTSPPVAAPRRRSLPQAPEPKILREIREPRQVTSLAPTTLVLDRFGSESGSRLRRVSNDEVRASVHLSERLRPQPQPMSPLPPTPPLPDVEAEPSPPSPTPGSSSIASDTGNLDASASAAVAAVAAAAAPQLSSMVKTQQQSNLFSSSMKPRRNAKTELEPLSIGDVRQPAQQQQQPKRQRVRPPNRRRKSQESVWLQSRSLVNRKLAKDTDDGGSNDNDGSDAFGGRQVDSATNLSGADGANIVGGGGLLSLNSRSSTDRFKTNLAILSSKSYAALAGGQAGQRVGANQADSWIGRPHRSGV</sequence>
<proteinExistence type="predicted"/>
<dbReference type="WBParaSite" id="maker-uti_cns_0006298-snap-gene-0.3-mRNA-1">
    <property type="protein sequence ID" value="maker-uti_cns_0006298-snap-gene-0.3-mRNA-1"/>
    <property type="gene ID" value="maker-uti_cns_0006298-snap-gene-0.3"/>
</dbReference>
<feature type="compositionally biased region" description="Polar residues" evidence="1">
    <location>
        <begin position="290"/>
        <end position="315"/>
    </location>
</feature>
<dbReference type="Pfam" id="PF00041">
    <property type="entry name" value="fn3"/>
    <property type="match status" value="1"/>
</dbReference>
<dbReference type="SUPFAM" id="SSF49265">
    <property type="entry name" value="Fibronectin type III"/>
    <property type="match status" value="2"/>
</dbReference>
<feature type="compositionally biased region" description="Low complexity" evidence="1">
    <location>
        <begin position="344"/>
        <end position="361"/>
    </location>
</feature>
<reference evidence="4" key="1">
    <citation type="submission" date="2016-11" db="UniProtKB">
        <authorList>
            <consortium name="WormBaseParasite"/>
        </authorList>
    </citation>
    <scope>IDENTIFICATION</scope>
</reference>
<dbReference type="PROSITE" id="PS50853">
    <property type="entry name" value="FN3"/>
    <property type="match status" value="2"/>
</dbReference>
<feature type="compositionally biased region" description="Low complexity" evidence="1">
    <location>
        <begin position="1324"/>
        <end position="1338"/>
    </location>
</feature>
<dbReference type="InterPro" id="IPR003961">
    <property type="entry name" value="FN3_dom"/>
</dbReference>
<feature type="region of interest" description="Disordered" evidence="1">
    <location>
        <begin position="209"/>
        <end position="238"/>
    </location>
</feature>
<feature type="compositionally biased region" description="Polar residues" evidence="1">
    <location>
        <begin position="1402"/>
        <end position="1411"/>
    </location>
</feature>
<feature type="compositionally biased region" description="Polar residues" evidence="1">
    <location>
        <begin position="1340"/>
        <end position="1358"/>
    </location>
</feature>
<dbReference type="Gene3D" id="2.60.40.10">
    <property type="entry name" value="Immunoglobulins"/>
    <property type="match status" value="2"/>
</dbReference>
<dbReference type="InterPro" id="IPR013783">
    <property type="entry name" value="Ig-like_fold"/>
</dbReference>
<evidence type="ECO:0000313" key="3">
    <source>
        <dbReference type="Proteomes" id="UP000095280"/>
    </source>
</evidence>
<feature type="compositionally biased region" description="Basic and acidic residues" evidence="1">
    <location>
        <begin position="1138"/>
        <end position="1156"/>
    </location>
</feature>
<feature type="domain" description="Fibronectin type-III" evidence="2">
    <location>
        <begin position="937"/>
        <end position="1022"/>
    </location>
</feature>
<feature type="compositionally biased region" description="Basic residues" evidence="1">
    <location>
        <begin position="1387"/>
        <end position="1399"/>
    </location>
</feature>
<feature type="region of interest" description="Disordered" evidence="1">
    <location>
        <begin position="1138"/>
        <end position="1239"/>
    </location>
</feature>
<feature type="compositionally biased region" description="Basic and acidic residues" evidence="1">
    <location>
        <begin position="1230"/>
        <end position="1239"/>
    </location>
</feature>
<name>A0A1I8HHP3_9PLAT</name>
<feature type="compositionally biased region" description="Low complexity" evidence="1">
    <location>
        <begin position="1423"/>
        <end position="1436"/>
    </location>
</feature>
<dbReference type="CDD" id="cd00063">
    <property type="entry name" value="FN3"/>
    <property type="match status" value="2"/>
</dbReference>
<evidence type="ECO:0000313" key="4">
    <source>
        <dbReference type="WBParaSite" id="maker-uti_cns_0006298-snap-gene-0.3-mRNA-1"/>
    </source>
</evidence>
<feature type="compositionally biased region" description="Basic and acidic residues" evidence="1">
    <location>
        <begin position="1197"/>
        <end position="1210"/>
    </location>
</feature>
<dbReference type="InterPro" id="IPR036116">
    <property type="entry name" value="FN3_sf"/>
</dbReference>
<dbReference type="PANTHER" id="PTHR46957:SF3">
    <property type="entry name" value="CYTOKINE RECEPTOR"/>
    <property type="match status" value="1"/>
</dbReference>
<feature type="compositionally biased region" description="Low complexity" evidence="1">
    <location>
        <begin position="1377"/>
        <end position="1386"/>
    </location>
</feature>
<feature type="domain" description="Fibronectin type-III" evidence="2">
    <location>
        <begin position="1067"/>
        <end position="1152"/>
    </location>
</feature>
<feature type="region of interest" description="Disordered" evidence="1">
    <location>
        <begin position="1489"/>
        <end position="1512"/>
    </location>
</feature>
<protein>
    <submittedName>
        <fullName evidence="4">Fibronectin type-III domain-containing protein</fullName>
    </submittedName>
</protein>
<feature type="compositionally biased region" description="Pro residues" evidence="1">
    <location>
        <begin position="1283"/>
        <end position="1309"/>
    </location>
</feature>
<organism evidence="3 4">
    <name type="scientific">Macrostomum lignano</name>
    <dbReference type="NCBI Taxonomy" id="282301"/>
    <lineage>
        <taxon>Eukaryota</taxon>
        <taxon>Metazoa</taxon>
        <taxon>Spiralia</taxon>
        <taxon>Lophotrochozoa</taxon>
        <taxon>Platyhelminthes</taxon>
        <taxon>Rhabditophora</taxon>
        <taxon>Macrostomorpha</taxon>
        <taxon>Macrostomida</taxon>
        <taxon>Macrostomidae</taxon>
        <taxon>Macrostomum</taxon>
    </lineage>
</organism>